<reference evidence="2" key="1">
    <citation type="submission" date="2021-01" db="EMBL/GenBank/DDBJ databases">
        <authorList>
            <person name="Zahm M."/>
            <person name="Roques C."/>
            <person name="Cabau C."/>
            <person name="Klopp C."/>
            <person name="Donnadieu C."/>
            <person name="Jouanno E."/>
            <person name="Lampietro C."/>
            <person name="Louis A."/>
            <person name="Herpin A."/>
            <person name="Echchiki A."/>
            <person name="Berthelot C."/>
            <person name="Parey E."/>
            <person name="Roest-Crollius H."/>
            <person name="Braasch I."/>
            <person name="Postlethwait J."/>
            <person name="Bobe J."/>
            <person name="Montfort J."/>
            <person name="Bouchez O."/>
            <person name="Begum T."/>
            <person name="Mejri S."/>
            <person name="Adams A."/>
            <person name="Chen W.-J."/>
            <person name="Guiguen Y."/>
        </authorList>
    </citation>
    <scope>NUCLEOTIDE SEQUENCE</scope>
    <source>
        <strain evidence="2">YG-15Mar2019-1</strain>
        <tissue evidence="2">Brain</tissue>
    </source>
</reference>
<keyword evidence="3" id="KW-1185">Reference proteome</keyword>
<dbReference type="PANTHER" id="PTHR21963:SF1">
    <property type="entry name" value="SPERM-ASSOCIATED ANTIGEN 17"/>
    <property type="match status" value="1"/>
</dbReference>
<feature type="region of interest" description="Disordered" evidence="1">
    <location>
        <begin position="1199"/>
        <end position="1288"/>
    </location>
</feature>
<feature type="compositionally biased region" description="Pro residues" evidence="1">
    <location>
        <begin position="1041"/>
        <end position="1050"/>
    </location>
</feature>
<comment type="caution">
    <text evidence="2">The sequence shown here is derived from an EMBL/GenBank/DDBJ whole genome shotgun (WGS) entry which is preliminary data.</text>
</comment>
<feature type="compositionally biased region" description="Acidic residues" evidence="1">
    <location>
        <begin position="1497"/>
        <end position="1516"/>
    </location>
</feature>
<feature type="compositionally biased region" description="Low complexity" evidence="1">
    <location>
        <begin position="1051"/>
        <end position="1060"/>
    </location>
</feature>
<feature type="compositionally biased region" description="Basic and acidic residues" evidence="1">
    <location>
        <begin position="899"/>
        <end position="913"/>
    </location>
</feature>
<feature type="compositionally biased region" description="Basic and acidic residues" evidence="1">
    <location>
        <begin position="847"/>
        <end position="866"/>
    </location>
</feature>
<sequence>MPPKRVKSGNVSGAPAATQNKTWESGLVAAPFEEDTWKADISLLVGERWEDEDSIKALLLAAQVPARRLFSVITWDATLEKINELGNPKSKKPKDVPIFYEVMESAKSVLDAGEEIPSHLLGKLIKFQLLVIKANDQQRRAAEQRPADDKAKGKTRAPSALKDKGGAAKHAGKGDKGKKQSEPAPPAKETKLKRRGEGDETSKYIDDEPGDGPQHYVLIVGFHLPQLIAVLDTLGIHVSNVIKVSSEIYGKPEVPLENTVQESTSTPREEAGERQSRMQDQLDQFWKYLEPVLKSGPPRSKLFDVARLKYTVKEGMLPQDRESSEAMLAFGMRVFEGVACLIYDCLDWRRQHLHYLSSMRLIQVPTVTRGDVTGRQVGTAQSRVAAAPQSSASRRKTVAEDPVPAQSPTLTTEVDMRYYRDLLELVPPEAVSVPLILHCMLEQVVATQEDIPPPSTVCPEPRSDGLDHNLAEHMVSAALSLNLSEEEKKALMEHFGVEERSQKKKESQHPLLLNYHNERSMRLHHLPVQGGFDAVKAEDEMLRNSPLWRAVCSAQPHSESRRRLARMQELVHFSTDESLSWMEVERAFRQFVFESMQLTEVDETGLQTEAGSQEAPPVPWNDPVSFLQHIRTRVTQDRDDLTNTENNQGGSEENKGEEREEGPLNKVNIAEIRAARVRSLRDWHFTEHHDPNVFPQILQKASEMYGCVDMLSGIQDNVLFVVCHNPMSTQRQSKELWDIALHTDVGFRNYLEHVADSISDWTSQEEVKWRALQEQREAEHLRAETPSEQSEKGKTDTPRKRSRASPRRSAASPVKSPCPDDPVLEIHIRQDSLKAWKIEQDRLREEELNKKAKKEREGKGTSKGGERSQSSRGSKKTPSATRRKREETLKTPDSVAPPEDGRTELQPPKDEPKGFTGYSVEGDLIQVWGQTQSLFPSDGGHIRVETVHFIQGPTLVKVCVIKDKHHFFTHITEPRRNLEEKEDDITSGTGGESQKGKRSVSKFGSFSAVLDNGIRLSFSHHSPSGESREERDTTLASVLNIPPPSTPSPAPSSAASPSPTGKRLKSSHSSKASRTKGGTPPAVLTEKGGTKEQEAQQEVLQKPVEMENCAVLLDQPSFQRLNASAPNGLLLQFLSEGVTGGSGVKGEAEGVMVRQSFPTLQHGDAGRRELPLALERSRVITSQGTVIKYMRDGSTEVLFPDGTVSNSPDCGTAHHLSPNTPTPQEEPVKEQRSQGKDAVEKKGKSSSLSTADLAKTEGTEHADSDHSASQGGAVQTQGRTWVTTTPSGIRVATPDNRAIDTRPLLAYKATDPLTGAVMITREDRVLTVLEKDERGEEKVVVEHADGTRVTTFYQQAEVQNYLETGEEVATKTRKQKMVRVECVGFAAVVMNCEQRTCTAVFGDGTVITAAPHGSYQVFPSEAGLLHIDKDGNTAYTSHPSHSTTLASAGSSLELQPGTYLMRHTADIICEAVDPEGNLFQVTVDGKAHTVISTPENYFEEEEEEEERNEEEEEEGGSEQAEMWRLPWVRHKEHSPRFFIIHEDGSGTELLHSRDVEDFLCREHSDPAIAVLKEPIPELLAVSGVTVLRPCPEDVWSRWLTQKQSDDIIPANLKSRKWDNFPSVERKTPGPPFGTSLGRGLYLNERTAPPPPAPVLTCPEVLEVRQLIQHQPISSQLRRKLEKRLKRYMEHLLEREHLWQEMQVKEPRTEEERVHATDLLQLVLSLPDCDSPADIMQRRLSTVDVASLYTHTLSSALLPDSNPSKGSETDLDADSCSEEKKESLWASRIEQYRQELREAEMCRAALRNRVILPYFHSDIGKPFALTEEVPDMEALSLELPPFPRKQENPEIQEFLKDASEPDAQRPSNPTPHAAGGDAASQGRPTNPTPQAAAPPCPASATGAATSHAQLHVPQNAVRAHGPPSVQREGGSGSWRSPMDVAGNPCKEGLRLPSAILSSKPSSLPNQKFLSVEEPVRRKVRTVSVAGSQSSGLPPNATRGFQLLPAEVDFGVLREGHAYRVPVVMRNVGVDSCRFSVKQPPPATGLKVIYSPGPVAAGMKTDLQVELFAIADGEGPVTHYIQIQTETEILYLPVSANILSDCTGKTGGSSEQ</sequence>
<dbReference type="InterPro" id="IPR026173">
    <property type="entry name" value="SPAG17"/>
</dbReference>
<feature type="region of interest" description="Disordered" evidence="1">
    <location>
        <begin position="635"/>
        <end position="664"/>
    </location>
</feature>
<feature type="region of interest" description="Disordered" evidence="1">
    <location>
        <begin position="1857"/>
        <end position="1945"/>
    </location>
</feature>
<feature type="region of interest" description="Disordered" evidence="1">
    <location>
        <begin position="847"/>
        <end position="917"/>
    </location>
</feature>
<feature type="compositionally biased region" description="Basic and acidic residues" evidence="1">
    <location>
        <begin position="775"/>
        <end position="799"/>
    </location>
</feature>
<feature type="compositionally biased region" description="Basic and acidic residues" evidence="1">
    <location>
        <begin position="161"/>
        <end position="181"/>
    </location>
</feature>
<feature type="compositionally biased region" description="Basic and acidic residues" evidence="1">
    <location>
        <begin position="1254"/>
        <end position="1266"/>
    </location>
</feature>
<name>A0A9D3T6X4_MEGAT</name>
<feature type="compositionally biased region" description="Basic and acidic residues" evidence="1">
    <location>
        <begin position="267"/>
        <end position="277"/>
    </location>
</feature>
<dbReference type="GO" id="GO:0005576">
    <property type="term" value="C:extracellular region"/>
    <property type="evidence" value="ECO:0007669"/>
    <property type="project" value="GOC"/>
</dbReference>
<feature type="region of interest" description="Disordered" evidence="1">
    <location>
        <begin position="140"/>
        <end position="210"/>
    </location>
</feature>
<dbReference type="EMBL" id="JAFDVH010000015">
    <property type="protein sequence ID" value="KAG7463545.1"/>
    <property type="molecule type" value="Genomic_DNA"/>
</dbReference>
<feature type="region of interest" description="Disordered" evidence="1">
    <location>
        <begin position="978"/>
        <end position="1000"/>
    </location>
</feature>
<feature type="region of interest" description="Disordered" evidence="1">
    <location>
        <begin position="255"/>
        <end position="277"/>
    </location>
</feature>
<feature type="region of interest" description="Disordered" evidence="1">
    <location>
        <begin position="1"/>
        <end position="22"/>
    </location>
</feature>
<feature type="compositionally biased region" description="Basic and acidic residues" evidence="1">
    <location>
        <begin position="140"/>
        <end position="152"/>
    </location>
</feature>
<dbReference type="GO" id="GO:1990716">
    <property type="term" value="C:axonemal central apparatus"/>
    <property type="evidence" value="ECO:0007669"/>
    <property type="project" value="TreeGrafter"/>
</dbReference>
<accession>A0A9D3T6X4</accession>
<feature type="compositionally biased region" description="Basic and acidic residues" evidence="1">
    <location>
        <begin position="195"/>
        <end position="206"/>
    </location>
</feature>
<dbReference type="Pfam" id="PF14874">
    <property type="entry name" value="PapD-like"/>
    <property type="match status" value="1"/>
</dbReference>
<feature type="compositionally biased region" description="Polar residues" evidence="1">
    <location>
        <begin position="867"/>
        <end position="880"/>
    </location>
</feature>
<evidence type="ECO:0000313" key="2">
    <source>
        <dbReference type="EMBL" id="KAG7463545.1"/>
    </source>
</evidence>
<feature type="region of interest" description="Disordered" evidence="1">
    <location>
        <begin position="1495"/>
        <end position="1519"/>
    </location>
</feature>
<dbReference type="PANTHER" id="PTHR21963">
    <property type="entry name" value="PF6"/>
    <property type="match status" value="1"/>
</dbReference>
<feature type="compositionally biased region" description="Low complexity" evidence="1">
    <location>
        <begin position="807"/>
        <end position="817"/>
    </location>
</feature>
<dbReference type="GO" id="GO:1904158">
    <property type="term" value="P:axonemal central apparatus assembly"/>
    <property type="evidence" value="ECO:0007669"/>
    <property type="project" value="TreeGrafter"/>
</dbReference>
<dbReference type="GO" id="GO:0003351">
    <property type="term" value="P:epithelial cilium movement involved in extracellular fluid movement"/>
    <property type="evidence" value="ECO:0007669"/>
    <property type="project" value="TreeGrafter"/>
</dbReference>
<proteinExistence type="predicted"/>
<feature type="region of interest" description="Disordered" evidence="1">
    <location>
        <begin position="1038"/>
        <end position="1098"/>
    </location>
</feature>
<gene>
    <name evidence="2" type="ORF">MATL_G00177760</name>
</gene>
<dbReference type="OrthoDB" id="10257153at2759"/>
<feature type="region of interest" description="Disordered" evidence="1">
    <location>
        <begin position="376"/>
        <end position="407"/>
    </location>
</feature>
<feature type="compositionally biased region" description="Basic and acidic residues" evidence="1">
    <location>
        <begin position="652"/>
        <end position="663"/>
    </location>
</feature>
<protein>
    <recommendedName>
        <fullName evidence="4">Sperm associated antigen 17</fullName>
    </recommendedName>
</protein>
<feature type="region of interest" description="Disordered" evidence="1">
    <location>
        <begin position="1755"/>
        <end position="1779"/>
    </location>
</feature>
<feature type="compositionally biased region" description="Basic residues" evidence="1">
    <location>
        <begin position="1062"/>
        <end position="1074"/>
    </location>
</feature>
<feature type="compositionally biased region" description="Polar residues" evidence="1">
    <location>
        <begin position="1755"/>
        <end position="1765"/>
    </location>
</feature>
<feature type="compositionally biased region" description="Basic and acidic residues" evidence="1">
    <location>
        <begin position="1226"/>
        <end position="1243"/>
    </location>
</feature>
<evidence type="ECO:0000256" key="1">
    <source>
        <dbReference type="SAM" id="MobiDB-lite"/>
    </source>
</evidence>
<organism evidence="2 3">
    <name type="scientific">Megalops atlanticus</name>
    <name type="common">Tarpon</name>
    <name type="synonym">Clupea gigantea</name>
    <dbReference type="NCBI Taxonomy" id="7932"/>
    <lineage>
        <taxon>Eukaryota</taxon>
        <taxon>Metazoa</taxon>
        <taxon>Chordata</taxon>
        <taxon>Craniata</taxon>
        <taxon>Vertebrata</taxon>
        <taxon>Euteleostomi</taxon>
        <taxon>Actinopterygii</taxon>
        <taxon>Neopterygii</taxon>
        <taxon>Teleostei</taxon>
        <taxon>Elopiformes</taxon>
        <taxon>Megalopidae</taxon>
        <taxon>Megalops</taxon>
    </lineage>
</organism>
<feature type="region of interest" description="Disordered" evidence="1">
    <location>
        <begin position="775"/>
        <end position="823"/>
    </location>
</feature>
<feature type="compositionally biased region" description="Polar residues" evidence="1">
    <location>
        <begin position="376"/>
        <end position="392"/>
    </location>
</feature>
<evidence type="ECO:0000313" key="3">
    <source>
        <dbReference type="Proteomes" id="UP001046870"/>
    </source>
</evidence>
<feature type="compositionally biased region" description="Polar residues" evidence="1">
    <location>
        <begin position="1267"/>
        <end position="1287"/>
    </location>
</feature>
<dbReference type="Proteomes" id="UP001046870">
    <property type="component" value="Chromosome 15"/>
</dbReference>
<evidence type="ECO:0008006" key="4">
    <source>
        <dbReference type="Google" id="ProtNLM"/>
    </source>
</evidence>